<dbReference type="InterPro" id="IPR002855">
    <property type="entry name" value="PPS/PS"/>
</dbReference>
<dbReference type="GO" id="GO:0015937">
    <property type="term" value="P:coenzyme A biosynthetic process"/>
    <property type="evidence" value="ECO:0007669"/>
    <property type="project" value="UniProtKB-UniRule"/>
</dbReference>
<dbReference type="GO" id="GO:0005524">
    <property type="term" value="F:ATP binding"/>
    <property type="evidence" value="ECO:0007669"/>
    <property type="project" value="UniProtKB-KW"/>
</dbReference>
<sequence length="258" mass="29104">MIYHFKIPKNHPRAESLKIRIKLIKAERRNIVAKAGLIAHGRGEAFDYLIGEKTIPPALAATKAAIAAMLIANRPVISVNGNTAALVPKEIVKLSKLLNAPLEINLFFRTRKREEAIKKWLLKHGADEVLGVGENASMIIPELFSERRRVDPKGIYSADVVLVPLEDGDRTLALKKMGKFVIAIDLNPLSRTAQTADITIVDNIVRVIPNMIKITKRMKKLPKEKLKEILIKFDNKKNLFYVLSYMINRLKEMAIKNE</sequence>
<comment type="similarity">
    <text evidence="5">Belongs to the archaeal phosphopantothenate synthetase family.</text>
</comment>
<name>A0A523BDV5_9CREN</name>
<gene>
    <name evidence="7" type="ORF">DSO09_03965</name>
    <name evidence="6" type="ORF">EF809_00780</name>
</gene>
<evidence type="ECO:0000256" key="3">
    <source>
        <dbReference type="ARBA" id="ARBA00022840"/>
    </source>
</evidence>
<keyword evidence="3 5" id="KW-0067">ATP-binding</keyword>
<evidence type="ECO:0000256" key="4">
    <source>
        <dbReference type="ARBA" id="ARBA00022993"/>
    </source>
</evidence>
<dbReference type="PIRSF" id="PIRSF004853">
    <property type="entry name" value="UCP004853"/>
    <property type="match status" value="1"/>
</dbReference>
<comment type="pathway">
    <text evidence="5">Cofactor biosynthesis; coenzyme A biosynthesis.</text>
</comment>
<dbReference type="PANTHER" id="PTHR40695:SF1">
    <property type="entry name" value="4-PHOSPHOPANTOATE--BETA-ALANINE LIGASE"/>
    <property type="match status" value="1"/>
</dbReference>
<comment type="catalytic activity">
    <reaction evidence="5">
        <text>(R)-4-phosphopantoate + beta-alanine + ATP = (R)-4'-phosphopantothenate + AMP + diphosphate + H(+)</text>
        <dbReference type="Rhea" id="RHEA:27930"/>
        <dbReference type="ChEBI" id="CHEBI:10986"/>
        <dbReference type="ChEBI" id="CHEBI:15378"/>
        <dbReference type="ChEBI" id="CHEBI:30616"/>
        <dbReference type="ChEBI" id="CHEBI:33019"/>
        <dbReference type="ChEBI" id="CHEBI:57966"/>
        <dbReference type="ChEBI" id="CHEBI:61294"/>
        <dbReference type="ChEBI" id="CHEBI:456215"/>
        <dbReference type="EC" id="6.3.2.36"/>
    </reaction>
</comment>
<dbReference type="GO" id="GO:0016881">
    <property type="term" value="F:acid-amino acid ligase activity"/>
    <property type="evidence" value="ECO:0007669"/>
    <property type="project" value="UniProtKB-UniRule"/>
</dbReference>
<keyword evidence="1 5" id="KW-0436">Ligase</keyword>
<dbReference type="Proteomes" id="UP000316080">
    <property type="component" value="Unassembled WGS sequence"/>
</dbReference>
<dbReference type="EC" id="6.3.2.36" evidence="5"/>
<comment type="caution">
    <text evidence="7">The sequence shown here is derived from an EMBL/GenBank/DDBJ whole genome shotgun (WGS) entry which is preliminary data.</text>
</comment>
<dbReference type="UniPathway" id="UPA00241"/>
<evidence type="ECO:0000313" key="6">
    <source>
        <dbReference type="EMBL" id="RZN57475.1"/>
    </source>
</evidence>
<feature type="binding site" evidence="5">
    <location>
        <begin position="203"/>
        <end position="204"/>
    </location>
    <ligand>
        <name>ATP</name>
        <dbReference type="ChEBI" id="CHEBI:30616"/>
    </ligand>
</feature>
<dbReference type="Proteomes" id="UP000317265">
    <property type="component" value="Unassembled WGS sequence"/>
</dbReference>
<evidence type="ECO:0000256" key="5">
    <source>
        <dbReference type="HAMAP-Rule" id="MF_02224"/>
    </source>
</evidence>
<organism evidence="7 9">
    <name type="scientific">Thermoproteota archaeon</name>
    <dbReference type="NCBI Taxonomy" id="2056631"/>
    <lineage>
        <taxon>Archaea</taxon>
        <taxon>Thermoproteota</taxon>
    </lineage>
</organism>
<evidence type="ECO:0000313" key="7">
    <source>
        <dbReference type="EMBL" id="TDA38640.1"/>
    </source>
</evidence>
<reference evidence="7 9" key="1">
    <citation type="journal article" date="2019" name="Nat. Microbiol.">
        <title>Expanding anaerobic alkane metabolism in the domain of Archaea.</title>
        <authorList>
            <person name="Wang Y."/>
            <person name="Wegener G."/>
            <person name="Hou J."/>
            <person name="Wang F."/>
            <person name="Xiao X."/>
        </authorList>
    </citation>
    <scope>NUCLEOTIDE SEQUENCE [LARGE SCALE GENOMIC DNA]</scope>
    <source>
        <strain evidence="7">WYZ-LMO11</strain>
    </source>
</reference>
<comment type="function">
    <text evidence="5">Catalyzes the condensation of (R)-4-phosphopantoate and beta-alanine to 4'-phosphopantothenate in the CoA biosynthesis pathway.</text>
</comment>
<evidence type="ECO:0000313" key="9">
    <source>
        <dbReference type="Proteomes" id="UP000317265"/>
    </source>
</evidence>
<protein>
    <recommendedName>
        <fullName evidence="5">4-phosphopantoate--beta-alanine ligase</fullName>
        <ecNumber evidence="5">6.3.2.36</ecNumber>
    </recommendedName>
    <alternativeName>
        <fullName evidence="5">Phosphopantothenate synthetase</fullName>
        <shortName evidence="5">PPS</shortName>
    </alternativeName>
</protein>
<dbReference type="InterPro" id="IPR038138">
    <property type="entry name" value="PPS/PS_sf"/>
</dbReference>
<dbReference type="PANTHER" id="PTHR40695">
    <property type="entry name" value="4-PHOSPHOPANTOATE--BETA-ALANINE LIGASE"/>
    <property type="match status" value="1"/>
</dbReference>
<dbReference type="HAMAP" id="MF_02224">
    <property type="entry name" value="PPS"/>
    <property type="match status" value="1"/>
</dbReference>
<feature type="binding site" evidence="5">
    <location>
        <position position="42"/>
    </location>
    <ligand>
        <name>ATP</name>
        <dbReference type="ChEBI" id="CHEBI:30616"/>
    </ligand>
</feature>
<feature type="binding site" evidence="5">
    <location>
        <position position="20"/>
    </location>
    <ligand>
        <name>ATP</name>
        <dbReference type="ChEBI" id="CHEBI:30616"/>
    </ligand>
</feature>
<evidence type="ECO:0000256" key="1">
    <source>
        <dbReference type="ARBA" id="ARBA00022598"/>
    </source>
</evidence>
<dbReference type="Pfam" id="PF02006">
    <property type="entry name" value="PPS_PS"/>
    <property type="match status" value="1"/>
</dbReference>
<keyword evidence="2 5" id="KW-0547">Nucleotide-binding</keyword>
<reference evidence="6 8" key="2">
    <citation type="journal article" date="2019" name="Nat. Microbiol.">
        <title>Wide diversity of methane and short-chain alkane metabolisms in uncultured archaea.</title>
        <authorList>
            <person name="Borrel G."/>
            <person name="Adam P.S."/>
            <person name="McKay L.J."/>
            <person name="Chen L.X."/>
            <person name="Sierra-Garcia I.N."/>
            <person name="Sieber C.M."/>
            <person name="Letourneur Q."/>
            <person name="Ghozlane A."/>
            <person name="Andersen G.L."/>
            <person name="Li W.J."/>
            <person name="Hallam S.J."/>
            <person name="Muyzer G."/>
            <person name="de Oliveira V.M."/>
            <person name="Inskeep W.P."/>
            <person name="Banfield J.F."/>
            <person name="Gribaldo S."/>
        </authorList>
    </citation>
    <scope>NUCLEOTIDE SEQUENCE [LARGE SCALE GENOMIC DNA]</scope>
    <source>
        <strain evidence="6">Verst-YHS</strain>
    </source>
</reference>
<dbReference type="NCBIfam" id="NF041123">
    <property type="entry name" value="phpantohe_syn_Arch"/>
    <property type="match status" value="1"/>
</dbReference>
<dbReference type="EMBL" id="RXIH01000006">
    <property type="protein sequence ID" value="RZN57475.1"/>
    <property type="molecule type" value="Genomic_DNA"/>
</dbReference>
<evidence type="ECO:0000256" key="2">
    <source>
        <dbReference type="ARBA" id="ARBA00022741"/>
    </source>
</evidence>
<dbReference type="NCBIfam" id="NF010324">
    <property type="entry name" value="PRK13761.1"/>
    <property type="match status" value="1"/>
</dbReference>
<accession>A0A523BDV5</accession>
<dbReference type="Gene3D" id="3.40.50.12640">
    <property type="entry name" value="Phosphopantoate/pantothenate synthetase"/>
    <property type="match status" value="1"/>
</dbReference>
<dbReference type="AlphaFoldDB" id="A0A523BDV5"/>
<feature type="binding site" evidence="5">
    <location>
        <begin position="185"/>
        <end position="187"/>
    </location>
    <ligand>
        <name>ATP</name>
        <dbReference type="ChEBI" id="CHEBI:30616"/>
    </ligand>
</feature>
<proteinExistence type="inferred from homology"/>
<dbReference type="EMBL" id="QNVI01000045">
    <property type="protein sequence ID" value="TDA38640.1"/>
    <property type="molecule type" value="Genomic_DNA"/>
</dbReference>
<feature type="binding site" evidence="5">
    <location>
        <begin position="191"/>
        <end position="192"/>
    </location>
    <ligand>
        <name>ATP</name>
        <dbReference type="ChEBI" id="CHEBI:30616"/>
    </ligand>
</feature>
<evidence type="ECO:0000313" key="8">
    <source>
        <dbReference type="Proteomes" id="UP000316080"/>
    </source>
</evidence>
<comment type="subunit">
    <text evidence="5">Homodimer.</text>
</comment>
<keyword evidence="4 5" id="KW-0173">Coenzyme A biosynthesis</keyword>